<dbReference type="PROSITE" id="PS50081">
    <property type="entry name" value="ZF_DAG_PE_2"/>
    <property type="match status" value="2"/>
</dbReference>
<evidence type="ECO:0000256" key="3">
    <source>
        <dbReference type="ARBA" id="ARBA00022771"/>
    </source>
</evidence>
<reference evidence="6 7" key="1">
    <citation type="submission" date="2022-03" db="EMBL/GenBank/DDBJ databases">
        <authorList>
            <person name="Macdonald S."/>
            <person name="Ahmed S."/>
            <person name="Newling K."/>
        </authorList>
    </citation>
    <scope>NUCLEOTIDE SEQUENCE [LARGE SCALE GENOMIC DNA]</scope>
</reference>
<dbReference type="SUPFAM" id="SSF57889">
    <property type="entry name" value="Cysteine-rich domain"/>
    <property type="match status" value="6"/>
</dbReference>
<dbReference type="Proteomes" id="UP001642260">
    <property type="component" value="Unassembled WGS sequence"/>
</dbReference>
<evidence type="ECO:0000259" key="5">
    <source>
        <dbReference type="PROSITE" id="PS50081"/>
    </source>
</evidence>
<protein>
    <recommendedName>
        <fullName evidence="5">Phorbol-ester/DAG-type domain-containing protein</fullName>
    </recommendedName>
</protein>
<proteinExistence type="predicted"/>
<dbReference type="InterPro" id="IPR004146">
    <property type="entry name" value="DC1"/>
</dbReference>
<dbReference type="PANTHER" id="PTHR46288">
    <property type="entry name" value="PHORBOL-ESTER/DAG-TYPE DOMAIN-CONTAINING PROTEIN"/>
    <property type="match status" value="1"/>
</dbReference>
<dbReference type="PANTHER" id="PTHR46288:SF80">
    <property type="entry name" value="CYSTEINE_HISTIDINE-RICH C1 DOMAIN FAMILY PROTEIN"/>
    <property type="match status" value="1"/>
</dbReference>
<gene>
    <name evidence="6" type="ORF">ERUC_LOCUS26417</name>
</gene>
<dbReference type="InterPro" id="IPR002219">
    <property type="entry name" value="PKC_DAG/PE"/>
</dbReference>
<keyword evidence="3" id="KW-0863">Zinc-finger</keyword>
<sequence>MAELNHVSHECALTVPKIVENGICNICNKDELVEYACDRCNFDLCKTCSYLPQKVSHDFHMEHPLEFCLPQNDQKQPRYIICSGCGSMSSGCFYECKECEIYLDLGCALMGNITTGWDAKELLSDYHAHLVKRCRPGPDARGSCLLCELSLSPSAICYGCVHCYLFFHEHCLYEIPTKILHPVHQSHPLKRFNYIQNCGANGRNCDACGGEIYSVPFGCSKCNFKLHLRCADSLLRGLMHHSHEHRLFYTNTSGSCRFGKTGYCHICKAYCGRPFYYCMECDSRFHMECLEIPNSVVDKSYHIHPLVCKVFLRDEDDDSLEYCGVCEMVVHTGHHAYCCGTCDFLSHIECTLRKGAEISPMYLKDLYSCDQDITDQDDSKTINLENELLVNSVGGHTHVLRSIALSELDERAKCNICSGIIYGKACKCETCSFQTHNFCAELGLPIRHRFHSNHPLTLLPDSPVAGISMNCDICRKEISGFNLFCRICSFIIHVQCVLEDQQFLGTLHRGQKLMVRNARGDDCIKTNTHGTYGATVSSSYLITCTICEERLCGKVVSCIDCREVYHPWCLKALRRRIPFHPLHPDHDLRFLVVSGSKCIVCKLNITKYGYTCRKCEVSLHFKCVKAVDIPEKIKYHIHYLYNFWEEHSTRVCSVCARRCGASFYGCVECNFSAHVECVGFPRYVKNQRHQHTVELNKSKDINCV</sequence>
<accession>A0ABC8KN55</accession>
<dbReference type="GO" id="GO:0008270">
    <property type="term" value="F:zinc ion binding"/>
    <property type="evidence" value="ECO:0007669"/>
    <property type="project" value="UniProtKB-KW"/>
</dbReference>
<evidence type="ECO:0000256" key="1">
    <source>
        <dbReference type="ARBA" id="ARBA00022723"/>
    </source>
</evidence>
<dbReference type="Pfam" id="PF03107">
    <property type="entry name" value="C1_2"/>
    <property type="match status" value="3"/>
</dbReference>
<feature type="domain" description="Phorbol-ester/DAG-type" evidence="5">
    <location>
        <begin position="186"/>
        <end position="238"/>
    </location>
</feature>
<organism evidence="6 7">
    <name type="scientific">Eruca vesicaria subsp. sativa</name>
    <name type="common">Garden rocket</name>
    <name type="synonym">Eruca sativa</name>
    <dbReference type="NCBI Taxonomy" id="29727"/>
    <lineage>
        <taxon>Eukaryota</taxon>
        <taxon>Viridiplantae</taxon>
        <taxon>Streptophyta</taxon>
        <taxon>Embryophyta</taxon>
        <taxon>Tracheophyta</taxon>
        <taxon>Spermatophyta</taxon>
        <taxon>Magnoliopsida</taxon>
        <taxon>eudicotyledons</taxon>
        <taxon>Gunneridae</taxon>
        <taxon>Pentapetalae</taxon>
        <taxon>rosids</taxon>
        <taxon>malvids</taxon>
        <taxon>Brassicales</taxon>
        <taxon>Brassicaceae</taxon>
        <taxon>Brassiceae</taxon>
        <taxon>Eruca</taxon>
    </lineage>
</organism>
<keyword evidence="7" id="KW-1185">Reference proteome</keyword>
<evidence type="ECO:0000313" key="6">
    <source>
        <dbReference type="EMBL" id="CAH8360661.1"/>
    </source>
</evidence>
<evidence type="ECO:0000313" key="7">
    <source>
        <dbReference type="Proteomes" id="UP001642260"/>
    </source>
</evidence>
<keyword evidence="2" id="KW-0677">Repeat</keyword>
<dbReference type="AlphaFoldDB" id="A0ABC8KN55"/>
<keyword evidence="1" id="KW-0479">Metal-binding</keyword>
<name>A0ABC8KN55_ERUVS</name>
<dbReference type="InterPro" id="IPR001965">
    <property type="entry name" value="Znf_PHD"/>
</dbReference>
<dbReference type="SMART" id="SM00109">
    <property type="entry name" value="C1"/>
    <property type="match status" value="7"/>
</dbReference>
<dbReference type="EMBL" id="CAKOAT010291821">
    <property type="protein sequence ID" value="CAH8360661.1"/>
    <property type="molecule type" value="Genomic_DNA"/>
</dbReference>
<comment type="caution">
    <text evidence="6">The sequence shown here is derived from an EMBL/GenBank/DDBJ whole genome shotgun (WGS) entry which is preliminary data.</text>
</comment>
<dbReference type="InterPro" id="IPR046349">
    <property type="entry name" value="C1-like_sf"/>
</dbReference>
<keyword evidence="4" id="KW-0862">Zinc</keyword>
<evidence type="ECO:0000256" key="4">
    <source>
        <dbReference type="ARBA" id="ARBA00022833"/>
    </source>
</evidence>
<feature type="domain" description="Phorbol-ester/DAG-type" evidence="5">
    <location>
        <begin position="395"/>
        <end position="447"/>
    </location>
</feature>
<dbReference type="SMART" id="SM00249">
    <property type="entry name" value="PHD"/>
    <property type="match status" value="5"/>
</dbReference>
<evidence type="ECO:0000256" key="2">
    <source>
        <dbReference type="ARBA" id="ARBA00022737"/>
    </source>
</evidence>